<comment type="caution">
    <text evidence="2">The sequence shown here is derived from an EMBL/GenBank/DDBJ whole genome shotgun (WGS) entry which is preliminary data.</text>
</comment>
<feature type="domain" description="Reverse transcriptase" evidence="1">
    <location>
        <begin position="1"/>
        <end position="155"/>
    </location>
</feature>
<name>A0A9J6FVY0_HAELO</name>
<gene>
    <name evidence="2" type="ORF">HPB48_018545</name>
</gene>
<keyword evidence="3" id="KW-1185">Reference proteome</keyword>
<dbReference type="EMBL" id="JABSTR010000004">
    <property type="protein sequence ID" value="KAH9366967.1"/>
    <property type="molecule type" value="Genomic_DNA"/>
</dbReference>
<organism evidence="2 3">
    <name type="scientific">Haemaphysalis longicornis</name>
    <name type="common">Bush tick</name>
    <dbReference type="NCBI Taxonomy" id="44386"/>
    <lineage>
        <taxon>Eukaryota</taxon>
        <taxon>Metazoa</taxon>
        <taxon>Ecdysozoa</taxon>
        <taxon>Arthropoda</taxon>
        <taxon>Chelicerata</taxon>
        <taxon>Arachnida</taxon>
        <taxon>Acari</taxon>
        <taxon>Parasitiformes</taxon>
        <taxon>Ixodida</taxon>
        <taxon>Ixodoidea</taxon>
        <taxon>Ixodidae</taxon>
        <taxon>Haemaphysalinae</taxon>
        <taxon>Haemaphysalis</taxon>
    </lineage>
</organism>
<evidence type="ECO:0000259" key="1">
    <source>
        <dbReference type="PROSITE" id="PS50878"/>
    </source>
</evidence>
<dbReference type="AlphaFoldDB" id="A0A9J6FVY0"/>
<proteinExistence type="predicted"/>
<dbReference type="Proteomes" id="UP000821853">
    <property type="component" value="Chromosome 2"/>
</dbReference>
<protein>
    <recommendedName>
        <fullName evidence="1">Reverse transcriptase domain-containing protein</fullName>
    </recommendedName>
</protein>
<dbReference type="VEuPathDB" id="VectorBase:HLOH_048846"/>
<dbReference type="OrthoDB" id="6511992at2759"/>
<evidence type="ECO:0000313" key="2">
    <source>
        <dbReference type="EMBL" id="KAH9366967.1"/>
    </source>
</evidence>
<dbReference type="InterPro" id="IPR000477">
    <property type="entry name" value="RT_dom"/>
</dbReference>
<dbReference type="Pfam" id="PF00078">
    <property type="entry name" value="RVT_1"/>
    <property type="match status" value="1"/>
</dbReference>
<reference evidence="2 3" key="1">
    <citation type="journal article" date="2020" name="Cell">
        <title>Large-Scale Comparative Analyses of Tick Genomes Elucidate Their Genetic Diversity and Vector Capacities.</title>
        <authorList>
            <consortium name="Tick Genome and Microbiome Consortium (TIGMIC)"/>
            <person name="Jia N."/>
            <person name="Wang J."/>
            <person name="Shi W."/>
            <person name="Du L."/>
            <person name="Sun Y."/>
            <person name="Zhan W."/>
            <person name="Jiang J.F."/>
            <person name="Wang Q."/>
            <person name="Zhang B."/>
            <person name="Ji P."/>
            <person name="Bell-Sakyi L."/>
            <person name="Cui X.M."/>
            <person name="Yuan T.T."/>
            <person name="Jiang B.G."/>
            <person name="Yang W.F."/>
            <person name="Lam T.T."/>
            <person name="Chang Q.C."/>
            <person name="Ding S.J."/>
            <person name="Wang X.J."/>
            <person name="Zhu J.G."/>
            <person name="Ruan X.D."/>
            <person name="Zhao L."/>
            <person name="Wei J.T."/>
            <person name="Ye R.Z."/>
            <person name="Que T.C."/>
            <person name="Du C.H."/>
            <person name="Zhou Y.H."/>
            <person name="Cheng J.X."/>
            <person name="Dai P.F."/>
            <person name="Guo W.B."/>
            <person name="Han X.H."/>
            <person name="Huang E.J."/>
            <person name="Li L.F."/>
            <person name="Wei W."/>
            <person name="Gao Y.C."/>
            <person name="Liu J.Z."/>
            <person name="Shao H.Z."/>
            <person name="Wang X."/>
            <person name="Wang C.C."/>
            <person name="Yang T.C."/>
            <person name="Huo Q.B."/>
            <person name="Li W."/>
            <person name="Chen H.Y."/>
            <person name="Chen S.E."/>
            <person name="Zhou L.G."/>
            <person name="Ni X.B."/>
            <person name="Tian J.H."/>
            <person name="Sheng Y."/>
            <person name="Liu T."/>
            <person name="Pan Y.S."/>
            <person name="Xia L.Y."/>
            <person name="Li J."/>
            <person name="Zhao F."/>
            <person name="Cao W.C."/>
        </authorList>
    </citation>
    <scope>NUCLEOTIDE SEQUENCE [LARGE SCALE GENOMIC DNA]</scope>
    <source>
        <strain evidence="2">HaeL-2018</strain>
    </source>
</reference>
<evidence type="ECO:0000313" key="3">
    <source>
        <dbReference type="Proteomes" id="UP000821853"/>
    </source>
</evidence>
<sequence length="155" mass="16858">MAAATAISKKASDYVDHDAIFEELAATKCRPIMYNYVKAFLQERILTIAIGDHKTGPIPHPQRGIPHGAVLSPTLFTLATLKIHRALSQVEDIKHFICADDVTIWSTTGSPGHIQTQLQEALNRAQQAATTIGLPCSAEKRTANTSQQTVETSSH</sequence>
<dbReference type="PROSITE" id="PS50878">
    <property type="entry name" value="RT_POL"/>
    <property type="match status" value="1"/>
</dbReference>
<accession>A0A9J6FVY0</accession>